<evidence type="ECO:0000313" key="2">
    <source>
        <dbReference type="EMBL" id="RDW16029.1"/>
    </source>
</evidence>
<keyword evidence="1" id="KW-0812">Transmembrane</keyword>
<keyword evidence="1" id="KW-1133">Transmembrane helix</keyword>
<dbReference type="Pfam" id="PF19754">
    <property type="entry name" value="DUF6241"/>
    <property type="match status" value="1"/>
</dbReference>
<dbReference type="InterPro" id="IPR046208">
    <property type="entry name" value="DUF6241"/>
</dbReference>
<comment type="caution">
    <text evidence="2">The sequence shown here is derived from an EMBL/GenBank/DDBJ whole genome shotgun (WGS) entry which is preliminary data.</text>
</comment>
<protein>
    <recommendedName>
        <fullName evidence="4">CTP synthase</fullName>
    </recommendedName>
</protein>
<keyword evidence="3" id="KW-1185">Reference proteome</keyword>
<proteinExistence type="predicted"/>
<dbReference type="Proteomes" id="UP000257143">
    <property type="component" value="Unassembled WGS sequence"/>
</dbReference>
<dbReference type="RefSeq" id="WP_115774660.1">
    <property type="nucleotide sequence ID" value="NZ_PIOC01000028.1"/>
</dbReference>
<evidence type="ECO:0000313" key="3">
    <source>
        <dbReference type="Proteomes" id="UP000257143"/>
    </source>
</evidence>
<dbReference type="OrthoDB" id="1932566at2"/>
<evidence type="ECO:0008006" key="4">
    <source>
        <dbReference type="Google" id="ProtNLM"/>
    </source>
</evidence>
<evidence type="ECO:0000256" key="1">
    <source>
        <dbReference type="SAM" id="Phobius"/>
    </source>
</evidence>
<reference evidence="3" key="1">
    <citation type="submission" date="2017-11" db="EMBL/GenBank/DDBJ databases">
        <authorList>
            <person name="Zhu W."/>
        </authorList>
    </citation>
    <scope>NUCLEOTIDE SEQUENCE [LARGE SCALE GENOMIC DNA]</scope>
    <source>
        <strain evidence="3">CAU 1183</strain>
    </source>
</reference>
<gene>
    <name evidence="2" type="ORF">CWR48_17735</name>
</gene>
<keyword evidence="1" id="KW-0472">Membrane</keyword>
<feature type="transmembrane region" description="Helical" evidence="1">
    <location>
        <begin position="6"/>
        <end position="25"/>
    </location>
</feature>
<sequence length="185" mass="21215">MRKTLWIVIASVGTIVIGLFAYLLISDIYNGAAMDKADKHAQGKNDASLEELRTEIQGKITEEQLQQYKDEGLNPFGQKTGMTELTTDFYNEYIHGMSHQKVRAEKKWGYYEIHPDRVKWLLEGLDVVEIANETTYRDILERWDKGDFSRVDQDHNAIWQIQNGTVGKATGILSPGEEQEYIDSQ</sequence>
<accession>A0A3D8PLA4</accession>
<organism evidence="2 3">
    <name type="scientific">Oceanobacillus arenosus</name>
    <dbReference type="NCBI Taxonomy" id="1229153"/>
    <lineage>
        <taxon>Bacteria</taxon>
        <taxon>Bacillati</taxon>
        <taxon>Bacillota</taxon>
        <taxon>Bacilli</taxon>
        <taxon>Bacillales</taxon>
        <taxon>Bacillaceae</taxon>
        <taxon>Oceanobacillus</taxon>
    </lineage>
</organism>
<dbReference type="AlphaFoldDB" id="A0A3D8PLA4"/>
<dbReference type="EMBL" id="PIOC01000028">
    <property type="protein sequence ID" value="RDW16029.1"/>
    <property type="molecule type" value="Genomic_DNA"/>
</dbReference>
<name>A0A3D8PLA4_9BACI</name>